<evidence type="ECO:0000256" key="5">
    <source>
        <dbReference type="ARBA" id="ARBA00022759"/>
    </source>
</evidence>
<comment type="similarity">
    <text evidence="13">Belongs to the CRISPR-associated Cas9 family.</text>
</comment>
<dbReference type="InterPro" id="IPR032239">
    <property type="entry name" value="Cas9-BH"/>
</dbReference>
<evidence type="ECO:0000256" key="1">
    <source>
        <dbReference type="ARBA" id="ARBA00001946"/>
    </source>
</evidence>
<proteinExistence type="inferred from homology"/>
<evidence type="ECO:0000256" key="12">
    <source>
        <dbReference type="ARBA" id="ARBA00046380"/>
    </source>
</evidence>
<dbReference type="Pfam" id="PF22702">
    <property type="entry name" value="Cas9_RuvC"/>
    <property type="match status" value="1"/>
</dbReference>
<feature type="binding site" evidence="13">
    <location>
        <position position="775"/>
    </location>
    <ligand>
        <name>Mg(2+)</name>
        <dbReference type="ChEBI" id="CHEBI:18420"/>
        <label>1</label>
    </ligand>
</feature>
<feature type="active site" description="For RuvC-like nuclease domain" evidence="13">
    <location>
        <position position="10"/>
    </location>
</feature>
<dbReference type="InterPro" id="IPR055228">
    <property type="entry name" value="Cas9_RuvC"/>
</dbReference>
<evidence type="ECO:0000256" key="11">
    <source>
        <dbReference type="ARBA" id="ARBA00023211"/>
    </source>
</evidence>
<dbReference type="GO" id="GO:0003723">
    <property type="term" value="F:RNA binding"/>
    <property type="evidence" value="ECO:0007669"/>
    <property type="project" value="UniProtKB-UniRule"/>
</dbReference>
<evidence type="ECO:0000256" key="3">
    <source>
        <dbReference type="ARBA" id="ARBA00022722"/>
    </source>
</evidence>
<evidence type="ECO:0000256" key="8">
    <source>
        <dbReference type="ARBA" id="ARBA00022884"/>
    </source>
</evidence>
<comment type="similarity">
    <text evidence="2">Belongs to the CRISPR-associated protein Cas9 family. Subtype II-A subfamily.</text>
</comment>
<keyword evidence="7 13" id="KW-0460">Magnesium</keyword>
<evidence type="ECO:0000259" key="15">
    <source>
        <dbReference type="PROSITE" id="PS51749"/>
    </source>
</evidence>
<keyword evidence="5 13" id="KW-0255">Endonuclease</keyword>
<dbReference type="NCBIfam" id="TIGR01865">
    <property type="entry name" value="cas_Csn1"/>
    <property type="match status" value="1"/>
</dbReference>
<dbReference type="InterPro" id="IPR033114">
    <property type="entry name" value="HNH_CAS9"/>
</dbReference>
<evidence type="ECO:0000256" key="4">
    <source>
        <dbReference type="ARBA" id="ARBA00022723"/>
    </source>
</evidence>
<feature type="binding site" evidence="13">
    <location>
        <position position="771"/>
    </location>
    <ligand>
        <name>Mg(2+)</name>
        <dbReference type="ChEBI" id="CHEBI:18420"/>
        <label>1</label>
    </ligand>
</feature>
<organism evidence="16 17">
    <name type="scientific">Blautia obeum</name>
    <dbReference type="NCBI Taxonomy" id="40520"/>
    <lineage>
        <taxon>Bacteria</taxon>
        <taxon>Bacillati</taxon>
        <taxon>Bacillota</taxon>
        <taxon>Clostridia</taxon>
        <taxon>Lachnospirales</taxon>
        <taxon>Lachnospiraceae</taxon>
        <taxon>Blautia</taxon>
    </lineage>
</organism>
<feature type="coiled-coil region" evidence="14">
    <location>
        <begin position="772"/>
        <end position="799"/>
    </location>
</feature>
<evidence type="ECO:0000313" key="17">
    <source>
        <dbReference type="Proteomes" id="UP000265808"/>
    </source>
</evidence>
<dbReference type="Pfam" id="PF16595">
    <property type="entry name" value="Cas9_PI"/>
    <property type="match status" value="1"/>
</dbReference>
<feature type="coiled-coil region" evidence="14">
    <location>
        <begin position="432"/>
        <end position="459"/>
    </location>
</feature>
<evidence type="ECO:0000256" key="9">
    <source>
        <dbReference type="ARBA" id="ARBA00023118"/>
    </source>
</evidence>
<dbReference type="InterPro" id="IPR032237">
    <property type="entry name" value="Cas9_PI"/>
</dbReference>
<comment type="function">
    <text evidence="13">CRISPR (clustered regularly interspaced short palindromic repeat) is an adaptive immune system that provides protection against mobile genetic elements (viruses, transposable elements and conjugative plasmids). CRISPR clusters contain spacers, sequences complementary to antecedent mobile elements, and target invading nucleic acids. CRISPR clusters are transcribed and processed into CRISPR RNA (crRNA). In type II CRISPR systems correct processing of pre-crRNA requires a trans-encoded small RNA (tracrRNA), endogenous ribonuclease 3 (rnc) and this protein. The tracrRNA serves as a guide for ribonuclease 3-aided processing of pre-crRNA. Subsequently Cas9/crRNA/tracrRNA endonucleolytically cleaves linear or circular dsDNA target complementary to the spacer; Cas9 is inactive in the absence of the 2 guide RNAs (gRNA). Cas9 recognizes the protospacer adjacent motif (PAM) in the CRISPR repeat sequences to help distinguish self versus nonself, as targets within the bacterial CRISPR locus do not have PAMs. PAM recognition is also required for catalytic activity.</text>
</comment>
<keyword evidence="10 13" id="KW-0238">DNA-binding</keyword>
<comment type="cofactor">
    <cofactor evidence="1 13">
        <name>Mg(2+)</name>
        <dbReference type="ChEBI" id="CHEBI:18420"/>
    </cofactor>
</comment>
<accession>A0A454HHB9</accession>
<keyword evidence="14" id="KW-0175">Coiled coil</keyword>
<dbReference type="InterPro" id="IPR028629">
    <property type="entry name" value="Cas9"/>
</dbReference>
<evidence type="ECO:0000313" key="16">
    <source>
        <dbReference type="EMBL" id="RHC06914.1"/>
    </source>
</evidence>
<dbReference type="GO" id="GO:0043571">
    <property type="term" value="P:maintenance of CRISPR repeat elements"/>
    <property type="evidence" value="ECO:0007669"/>
    <property type="project" value="UniProtKB-UniRule"/>
</dbReference>
<name>A0A454HHB9_9FIRM</name>
<feature type="binding site" evidence="13">
    <location>
        <position position="775"/>
    </location>
    <ligand>
        <name>Mg(2+)</name>
        <dbReference type="ChEBI" id="CHEBI:18420"/>
        <label>2</label>
    </ligand>
</feature>
<evidence type="ECO:0000256" key="6">
    <source>
        <dbReference type="ARBA" id="ARBA00022801"/>
    </source>
</evidence>
<keyword evidence="6 13" id="KW-0378">Hydrolase</keyword>
<dbReference type="GO" id="GO:0016787">
    <property type="term" value="F:hydrolase activity"/>
    <property type="evidence" value="ECO:0007669"/>
    <property type="project" value="UniProtKB-KW"/>
</dbReference>
<keyword evidence="11" id="KW-0464">Manganese</keyword>
<feature type="binding site" evidence="13">
    <location>
        <position position="987"/>
    </location>
    <ligand>
        <name>Mg(2+)</name>
        <dbReference type="ChEBI" id="CHEBI:18420"/>
        <label>2</label>
    </ligand>
</feature>
<dbReference type="HAMAP" id="MF_01480">
    <property type="entry name" value="Cas9"/>
    <property type="match status" value="1"/>
</dbReference>
<dbReference type="GO" id="GO:0004519">
    <property type="term" value="F:endonuclease activity"/>
    <property type="evidence" value="ECO:0007669"/>
    <property type="project" value="UniProtKB-UniRule"/>
</dbReference>
<dbReference type="RefSeq" id="WP_117997677.1">
    <property type="nucleotide sequence ID" value="NZ_QSHL01000005.1"/>
</dbReference>
<comment type="caution">
    <text evidence="16">The sequence shown here is derived from an EMBL/GenBank/DDBJ whole genome shotgun (WGS) entry which is preliminary data.</text>
</comment>
<evidence type="ECO:0000256" key="14">
    <source>
        <dbReference type="SAM" id="Coils"/>
    </source>
</evidence>
<comment type="domain">
    <text evidence="13">Has 2 endonuclease domains. The discontinuous RuvC-like domain cleaves the target DNA noncomplementary to crRNA while the HNH nuclease domain cleaves the target DNA complementary to crRNA.</text>
</comment>
<dbReference type="InterPro" id="IPR003615">
    <property type="entry name" value="HNH_nuc"/>
</dbReference>
<dbReference type="Gene3D" id="1.10.30.50">
    <property type="match status" value="1"/>
</dbReference>
<dbReference type="Pfam" id="PF13395">
    <property type="entry name" value="HNH_4"/>
    <property type="match status" value="1"/>
</dbReference>
<feature type="binding site" evidence="13">
    <location>
        <position position="10"/>
    </location>
    <ligand>
        <name>Mg(2+)</name>
        <dbReference type="ChEBI" id="CHEBI:18420"/>
        <label>1</label>
    </ligand>
</feature>
<keyword evidence="3 13" id="KW-0540">Nuclease</keyword>
<reference evidence="16 17" key="1">
    <citation type="submission" date="2018-08" db="EMBL/GenBank/DDBJ databases">
        <title>A genome reference for cultivated species of the human gut microbiota.</title>
        <authorList>
            <person name="Zou Y."/>
            <person name="Xue W."/>
            <person name="Luo G."/>
        </authorList>
    </citation>
    <scope>NUCLEOTIDE SEQUENCE [LARGE SCALE GENOMIC DNA]</scope>
    <source>
        <strain evidence="16 17">AM37-4AC</strain>
    </source>
</reference>
<dbReference type="GO" id="GO:0003677">
    <property type="term" value="F:DNA binding"/>
    <property type="evidence" value="ECO:0007669"/>
    <property type="project" value="UniProtKB-UniRule"/>
</dbReference>
<evidence type="ECO:0000256" key="13">
    <source>
        <dbReference type="HAMAP-Rule" id="MF_01480"/>
    </source>
</evidence>
<dbReference type="Proteomes" id="UP000265808">
    <property type="component" value="Unassembled WGS sequence"/>
</dbReference>
<evidence type="ECO:0000256" key="10">
    <source>
        <dbReference type="ARBA" id="ARBA00023125"/>
    </source>
</evidence>
<sequence>MEKEYFLGLDMGTGSVGWAVTDNRYEVLRSHGKALWGVRLFESANTAEERRMFRTARRRLDRRNWRIQILQELFAEEIAAVDPGFYLRMKESKYYPEDKRDTKGNCPDLPYALFVDRNYTDEEYHAQFPTIYHLRKYLMNTSETPDIRLIYLAIHHMMKHRGHFLLSGDISQIKEFKGTFLQMILNLKNEELEWEIETEDKELEFIEKILKNKELTKNAKKSTLIKHLKAKTACEKAILTLLSGGTVKLCDIFANEELNECERPKISFSDSEYDDYIGSVESALGEQYCIIESIKAVYDWSVLVEILGDSSSISEAKVKVYEKHRQDLKYLKKVVREELSSDEYKKIFVETSDKLNNYCAYIGMTKKNGKKVDLLSKQCSKEDFYDFLKKSVIKNIADPDTKEYLEKEIEQGSFLPKQVNKENGVIPYQVHLHELKEILRNMEEKLPFIKENKEKLIQLFEFRIPYYVGPLNSTEGKDEKFTWAVRKSKEKIYPWNFTEIVDVEESAEKFIRRMTNKCTYLVGEDVLPKDSLLYSKFMVLNELNNLRLDGEKLSVELKKKIYEEVFCKYRKVTVKKLKKYLRCQGIADEKVEISGINGEFKAQLNSYHDFKEKLTNLELSQKAKEEIILNIVLFGEDKKLLKQRLHKRFPELTDGQLKGICTLSYKGWGRLSGTFLEKITAPAPETGEVWNIITALWETNDNLMQILSRNYMFADEIKAFNSGRKNTELSYKTVEELYVSPAVKRQIWQTLKIVKEIKKVMGADPQRVFVEMAREKQESKRTESRKKQLQDLYKACRKEEPEWIDELCGQLDELQEHQLRSDKLYLYYTQKGRCMYSGERIDLGDLWDNQKYDIDHIYPQSKTMDDSLGNRVLVKKSLNHDKTDIYPIKKEIRDKMSPFWKSLLEHGFISKKKYERLTRATELEPDELAGFIERQLVETRQSTKAVAEILQMALPHTEIVYVKAGNVSRFRQDFELIKVRDMNDLHHAKDAYLNIVVGNSYYVKFTKNAAWYVKENPGRSYNLKTMFTSEKKDIVRNDELAWKAGNNGTITTVKKFMKKNNILVTRKAYEVKGGLFKQQPLKKRKGQFSLKSSDKRLCDIQKYGGYTEITGSYFVLVKSKDKKGKIKRTIEFVPVYLREIIENDEKESYRYLTSNCGLLEPEIILKIKKDSLFEINRSKLWISGRKSRYLIFKNANQVILEDSLVRTLKLLRNFEERRKENKEIRITPYDKITEDKLLKLYDAFEDKMESAVYKFILDKEVKTLKEGKNMFLQMSIEEKCNLLIKISHLLQCRSIRENLKEIGGSSEAGRLILKKDISQYESCVLITQSVTGIFDKEINLLTL</sequence>
<gene>
    <name evidence="13 16" type="primary">cas9</name>
    <name evidence="16" type="ORF">DW859_09410</name>
</gene>
<dbReference type="Pfam" id="PF16593">
    <property type="entry name" value="Cas9-BH"/>
    <property type="match status" value="1"/>
</dbReference>
<comment type="subunit">
    <text evidence="12 13">Monomer. Binds crRNA and tracrRNA.</text>
</comment>
<evidence type="ECO:0000256" key="2">
    <source>
        <dbReference type="ARBA" id="ARBA00005244"/>
    </source>
</evidence>
<protein>
    <recommendedName>
        <fullName evidence="13">CRISPR-associated endonuclease Cas9</fullName>
        <ecNumber evidence="13">3.1.-.-</ecNumber>
    </recommendedName>
</protein>
<feature type="domain" description="HNH Cas9-type" evidence="15">
    <location>
        <begin position="782"/>
        <end position="936"/>
    </location>
</feature>
<keyword evidence="4 13" id="KW-0479">Metal-binding</keyword>
<dbReference type="GO" id="GO:0046872">
    <property type="term" value="F:metal ion binding"/>
    <property type="evidence" value="ECO:0007669"/>
    <property type="project" value="UniProtKB-UniRule"/>
</dbReference>
<dbReference type="EC" id="3.1.-.-" evidence="13"/>
<dbReference type="EMBL" id="QSHL01000005">
    <property type="protein sequence ID" value="RHC06914.1"/>
    <property type="molecule type" value="Genomic_DNA"/>
</dbReference>
<dbReference type="GO" id="GO:0051607">
    <property type="term" value="P:defense response to virus"/>
    <property type="evidence" value="ECO:0007669"/>
    <property type="project" value="UniProtKB-UniRule"/>
</dbReference>
<feature type="binding site" evidence="13">
    <location>
        <position position="10"/>
    </location>
    <ligand>
        <name>Mg(2+)</name>
        <dbReference type="ChEBI" id="CHEBI:18420"/>
        <label>2</label>
    </ligand>
</feature>
<keyword evidence="9 13" id="KW-0051">Antiviral defense</keyword>
<evidence type="ECO:0000256" key="7">
    <source>
        <dbReference type="ARBA" id="ARBA00022842"/>
    </source>
</evidence>
<keyword evidence="8 13" id="KW-0694">RNA-binding</keyword>
<feature type="active site" description="Proton acceptor for HNH nuclease domain" evidence="13">
    <location>
        <position position="856"/>
    </location>
</feature>
<dbReference type="InterPro" id="IPR032240">
    <property type="entry name" value="Cas9_REC"/>
</dbReference>
<dbReference type="PROSITE" id="PS51749">
    <property type="entry name" value="HNH_CAS9"/>
    <property type="match status" value="1"/>
</dbReference>
<dbReference type="Pfam" id="PF16592">
    <property type="entry name" value="Cas9_REC"/>
    <property type="match status" value="1"/>
</dbReference>